<evidence type="ECO:0000313" key="2">
    <source>
        <dbReference type="Proteomes" id="UP000245626"/>
    </source>
</evidence>
<accession>A0ACD0P0L1</accession>
<dbReference type="Proteomes" id="UP000245626">
    <property type="component" value="Unassembled WGS sequence"/>
</dbReference>
<protein>
    <submittedName>
        <fullName evidence="1">Cysteine proteinase</fullName>
    </submittedName>
</protein>
<proteinExistence type="predicted"/>
<name>A0ACD0P0L1_9BASI</name>
<evidence type="ECO:0000313" key="1">
    <source>
        <dbReference type="EMBL" id="PWN51474.1"/>
    </source>
</evidence>
<dbReference type="EMBL" id="KZ819841">
    <property type="protein sequence ID" value="PWN51474.1"/>
    <property type="molecule type" value="Genomic_DNA"/>
</dbReference>
<sequence>MVGKWIPLESNPDLFNLWSEKMGLNLFDYRFHDIYGMDEELLSLVPRPVEAVLFLFRLTEENERLSREEEVEEEGGRLIWFKQLIGNACGTIALLHSILNSKASSSILPGSPLEKLLEESKLLKDGQARGELLCGSEALEKVHQEIARLGEKEEEEDVDLHFVCFVRGGEEGDLIYLLDGRRKGPLLVVRSKEGGDPTKKGFLEETIDFVRKRYMEINPDEINFNLIALVGGQSS</sequence>
<gene>
    <name evidence="1" type="ORF">IE53DRAFT_313868</name>
</gene>
<keyword evidence="2" id="KW-1185">Reference proteome</keyword>
<organism evidence="1 2">
    <name type="scientific">Violaceomyces palustris</name>
    <dbReference type="NCBI Taxonomy" id="1673888"/>
    <lineage>
        <taxon>Eukaryota</taxon>
        <taxon>Fungi</taxon>
        <taxon>Dikarya</taxon>
        <taxon>Basidiomycota</taxon>
        <taxon>Ustilaginomycotina</taxon>
        <taxon>Ustilaginomycetes</taxon>
        <taxon>Violaceomycetales</taxon>
        <taxon>Violaceomycetaceae</taxon>
        <taxon>Violaceomyces</taxon>
    </lineage>
</organism>
<reference evidence="1 2" key="1">
    <citation type="journal article" date="2018" name="Mol. Biol. Evol.">
        <title>Broad Genomic Sampling Reveals a Smut Pathogenic Ancestry of the Fungal Clade Ustilaginomycotina.</title>
        <authorList>
            <person name="Kijpornyongpan T."/>
            <person name="Mondo S.J."/>
            <person name="Barry K."/>
            <person name="Sandor L."/>
            <person name="Lee J."/>
            <person name="Lipzen A."/>
            <person name="Pangilinan J."/>
            <person name="LaButti K."/>
            <person name="Hainaut M."/>
            <person name="Henrissat B."/>
            <person name="Grigoriev I.V."/>
            <person name="Spatafora J.W."/>
            <person name="Aime M.C."/>
        </authorList>
    </citation>
    <scope>NUCLEOTIDE SEQUENCE [LARGE SCALE GENOMIC DNA]</scope>
    <source>
        <strain evidence="1 2">SA 807</strain>
    </source>
</reference>